<dbReference type="InterPro" id="IPR029044">
    <property type="entry name" value="Nucleotide-diphossugar_trans"/>
</dbReference>
<keyword evidence="5" id="KW-0472">Membrane</keyword>
<organism evidence="7">
    <name type="scientific">Singulisphaera sp. Ch08</name>
    <dbReference type="NCBI Taxonomy" id="3120278"/>
    <lineage>
        <taxon>Bacteria</taxon>
        <taxon>Pseudomonadati</taxon>
        <taxon>Planctomycetota</taxon>
        <taxon>Planctomycetia</taxon>
        <taxon>Isosphaerales</taxon>
        <taxon>Isosphaeraceae</taxon>
        <taxon>Singulisphaera</taxon>
    </lineage>
</organism>
<protein>
    <submittedName>
        <fullName evidence="7">Glycosyltransferase family A protein</fullName>
        <ecNumber evidence="7">2.4.-.-</ecNumber>
    </submittedName>
</protein>
<comment type="similarity">
    <text evidence="1">Belongs to the glycosyltransferase 2 family.</text>
</comment>
<dbReference type="InterPro" id="IPR001173">
    <property type="entry name" value="Glyco_trans_2-like"/>
</dbReference>
<keyword evidence="2 7" id="KW-0328">Glycosyltransferase</keyword>
<feature type="domain" description="Glycosyltransferase 2-like" evidence="6">
    <location>
        <begin position="19"/>
        <end position="180"/>
    </location>
</feature>
<dbReference type="CDD" id="cd00761">
    <property type="entry name" value="Glyco_tranf_GTA_type"/>
    <property type="match status" value="1"/>
</dbReference>
<gene>
    <name evidence="7" type="ORF">V5E97_20845</name>
</gene>
<reference evidence="7" key="1">
    <citation type="submission" date="2024-05" db="EMBL/GenBank/DDBJ databases">
        <title>Planctomycetes of the genus Singulisphaera possess chitinolytic capabilities.</title>
        <authorList>
            <person name="Ivanova A."/>
        </authorList>
    </citation>
    <scope>NUCLEOTIDE SEQUENCE</scope>
    <source>
        <strain evidence="7">Ch08T</strain>
    </source>
</reference>
<dbReference type="AlphaFoldDB" id="A0AAU7C6N3"/>
<evidence type="ECO:0000313" key="7">
    <source>
        <dbReference type="EMBL" id="XBH00805.1"/>
    </source>
</evidence>
<evidence type="ECO:0000259" key="6">
    <source>
        <dbReference type="Pfam" id="PF00535"/>
    </source>
</evidence>
<evidence type="ECO:0000256" key="1">
    <source>
        <dbReference type="ARBA" id="ARBA00006739"/>
    </source>
</evidence>
<proteinExistence type="inferred from homology"/>
<dbReference type="Pfam" id="PF00535">
    <property type="entry name" value="Glycos_transf_2"/>
    <property type="match status" value="1"/>
</dbReference>
<keyword evidence="5" id="KW-1133">Transmembrane helix</keyword>
<dbReference type="GO" id="GO:0016757">
    <property type="term" value="F:glycosyltransferase activity"/>
    <property type="evidence" value="ECO:0007669"/>
    <property type="project" value="UniProtKB-KW"/>
</dbReference>
<keyword evidence="3 7" id="KW-0808">Transferase</keyword>
<accession>A0AAU7C6N3</accession>
<dbReference type="SUPFAM" id="SSF53448">
    <property type="entry name" value="Nucleotide-diphospho-sugar transferases"/>
    <property type="match status" value="1"/>
</dbReference>
<sequence length="389" mass="43437">MDDVPAGPAYPEPRRPPLSVVIPVHNGGLDFERCLRRLRESDQAEFELIVVDDGSTDNSATLAESYGALVVRHETALGPAAARNLGAHTATASIIFFLDADVAVHRQTLSRAVRRFEADPGLVALFGSYDDAPTHPGLISQFRNLLHHFVHQQGEFVAEARPARTFWTGCGAIRRQAFLDLGGFDPHLYRRPAIEDIEFGYRLTRAGCRVILARDVQATHLKRWSLGSVIKTDIFQRGVPWMLLMKRSGIVETDLNVKNDQKLCVAAAGLMSLALLVAPWRPEMLAIVVACLALIVFMNRHFYRFLSRRRGWLFASASLSLHYLYYCCCGISVVIALTLWHLSIRRSAASAPQLNPNSGVRRDFVTGTGTTATRPSKKRTRRPPRWTNR</sequence>
<dbReference type="PANTHER" id="PTHR43179:SF12">
    <property type="entry name" value="GALACTOFURANOSYLTRANSFERASE GLFT2"/>
    <property type="match status" value="1"/>
</dbReference>
<dbReference type="RefSeq" id="WP_406693482.1">
    <property type="nucleotide sequence ID" value="NZ_CP155447.1"/>
</dbReference>
<dbReference type="Gene3D" id="3.90.550.10">
    <property type="entry name" value="Spore Coat Polysaccharide Biosynthesis Protein SpsA, Chain A"/>
    <property type="match status" value="1"/>
</dbReference>
<evidence type="ECO:0000256" key="5">
    <source>
        <dbReference type="SAM" id="Phobius"/>
    </source>
</evidence>
<evidence type="ECO:0000256" key="4">
    <source>
        <dbReference type="SAM" id="MobiDB-lite"/>
    </source>
</evidence>
<keyword evidence="5" id="KW-0812">Transmembrane</keyword>
<feature type="region of interest" description="Disordered" evidence="4">
    <location>
        <begin position="351"/>
        <end position="389"/>
    </location>
</feature>
<feature type="compositionally biased region" description="Basic residues" evidence="4">
    <location>
        <begin position="375"/>
        <end position="389"/>
    </location>
</feature>
<feature type="transmembrane region" description="Helical" evidence="5">
    <location>
        <begin position="286"/>
        <end position="303"/>
    </location>
</feature>
<feature type="transmembrane region" description="Helical" evidence="5">
    <location>
        <begin position="323"/>
        <end position="342"/>
    </location>
</feature>
<dbReference type="EC" id="2.4.-.-" evidence="7"/>
<name>A0AAU7C6N3_9BACT</name>
<dbReference type="PANTHER" id="PTHR43179">
    <property type="entry name" value="RHAMNOSYLTRANSFERASE WBBL"/>
    <property type="match status" value="1"/>
</dbReference>
<evidence type="ECO:0000256" key="3">
    <source>
        <dbReference type="ARBA" id="ARBA00022679"/>
    </source>
</evidence>
<evidence type="ECO:0000256" key="2">
    <source>
        <dbReference type="ARBA" id="ARBA00022676"/>
    </source>
</evidence>
<dbReference type="EMBL" id="CP155447">
    <property type="protein sequence ID" value="XBH00805.1"/>
    <property type="molecule type" value="Genomic_DNA"/>
</dbReference>